<keyword evidence="5" id="KW-1185">Reference proteome</keyword>
<dbReference type="AlphaFoldDB" id="A0A370DCM1"/>
<evidence type="ECO:0000259" key="3">
    <source>
        <dbReference type="Pfam" id="PF01145"/>
    </source>
</evidence>
<dbReference type="Gene3D" id="3.30.479.30">
    <property type="entry name" value="Band 7 domain"/>
    <property type="match status" value="1"/>
</dbReference>
<comment type="caution">
    <text evidence="4">The sequence shown here is derived from an EMBL/GenBank/DDBJ whole genome shotgun (WGS) entry which is preliminary data.</text>
</comment>
<dbReference type="SUPFAM" id="SSF117892">
    <property type="entry name" value="Band 7/SPFH domain"/>
    <property type="match status" value="1"/>
</dbReference>
<dbReference type="GO" id="GO:0016020">
    <property type="term" value="C:membrane"/>
    <property type="evidence" value="ECO:0007669"/>
    <property type="project" value="UniProtKB-SubCell"/>
</dbReference>
<protein>
    <recommendedName>
        <fullName evidence="3">Band 7 domain-containing protein</fullName>
    </recommendedName>
</protein>
<organism evidence="4 5">
    <name type="scientific">endosymbiont of Galathealinum brachiosum</name>
    <dbReference type="NCBI Taxonomy" id="2200906"/>
    <lineage>
        <taxon>Bacteria</taxon>
        <taxon>Pseudomonadati</taxon>
        <taxon>Pseudomonadota</taxon>
        <taxon>Gammaproteobacteria</taxon>
        <taxon>sulfur-oxidizing symbionts</taxon>
    </lineage>
</organism>
<evidence type="ECO:0000313" key="5">
    <source>
        <dbReference type="Proteomes" id="UP000254266"/>
    </source>
</evidence>
<sequence length="555" mass="60452">MVITILSIAAIIAAFSISKVFASNKQKNMAVRGALLILGILGLLSRSFVTVDSNEVGHLKRIYFAPDLPPGQIIAANGEKGPQAEIIGPGFNFRPLVRILYDIEYSNVINIPEGQYGLLTANDGVPLRSGQFLADPWPDDKFKDMLNAEHFLTEGKGQKGPQSTVLRPGRYRINRYLFNVETKPALDVPTGHVAVIRSNIQTTEDCPDVLSTTGVSGAKVATPTVPKGCIGVVNEPKPPGRYYLNEKAYVVTIIPTRLQTWVYKGGYNQRTINLRVGDDGTISQEESSKEVHVPKNAADKAINVRVEGWTVPVDMRVVVQVHPKDAPQVVASIGDLQRVEDNIITPAIRDILRTIGGAPGRRVLDFVENRDKIVELVEQAIAVEGEKAGVTIQEVRMGEPAIPPELLVATLREQLAAQLKTTYQKERDAQKERIKVERERATANQQTKLVEAEIAEKAAVHHKNQLRLEGEGQKLKLIEIAKGQQAQAKVLGQERAMQLQALEKTLDAAIKNPSIVKVPHILVSGGGTSLEGAAAILGASNLVKSTQGIKSQSKK</sequence>
<reference evidence="4 5" key="1">
    <citation type="journal article" date="2018" name="ISME J.">
        <title>Endosymbiont genomes yield clues of tubeworm success.</title>
        <authorList>
            <person name="Li Y."/>
            <person name="Liles M.R."/>
            <person name="Halanych K.M."/>
        </authorList>
    </citation>
    <scope>NUCLEOTIDE SEQUENCE [LARGE SCALE GENOMIC DNA]</scope>
    <source>
        <strain evidence="4">A1464</strain>
    </source>
</reference>
<evidence type="ECO:0000313" key="4">
    <source>
        <dbReference type="EMBL" id="RDH82635.1"/>
    </source>
</evidence>
<evidence type="ECO:0000256" key="2">
    <source>
        <dbReference type="SAM" id="Coils"/>
    </source>
</evidence>
<feature type="coiled-coil region" evidence="2">
    <location>
        <begin position="412"/>
        <end position="446"/>
    </location>
</feature>
<dbReference type="InterPro" id="IPR036013">
    <property type="entry name" value="Band_7/SPFH_dom_sf"/>
</dbReference>
<feature type="domain" description="Band 7" evidence="3">
    <location>
        <begin position="265"/>
        <end position="431"/>
    </location>
</feature>
<gene>
    <name evidence="4" type="ORF">DIZ80_10155</name>
</gene>
<keyword evidence="2" id="KW-0175">Coiled coil</keyword>
<evidence type="ECO:0000256" key="1">
    <source>
        <dbReference type="ARBA" id="ARBA00004167"/>
    </source>
</evidence>
<name>A0A370DCM1_9GAMM</name>
<comment type="subcellular location">
    <subcellularLocation>
        <location evidence="1">Membrane</location>
        <topology evidence="1">Single-pass membrane protein</topology>
    </subcellularLocation>
</comment>
<dbReference type="Proteomes" id="UP000254266">
    <property type="component" value="Unassembled WGS sequence"/>
</dbReference>
<dbReference type="EMBL" id="QFXC01000011">
    <property type="protein sequence ID" value="RDH82635.1"/>
    <property type="molecule type" value="Genomic_DNA"/>
</dbReference>
<dbReference type="InterPro" id="IPR001107">
    <property type="entry name" value="Band_7"/>
</dbReference>
<proteinExistence type="predicted"/>
<accession>A0A370DCM1</accession>
<dbReference type="Pfam" id="PF01145">
    <property type="entry name" value="Band_7"/>
    <property type="match status" value="1"/>
</dbReference>